<evidence type="ECO:0000313" key="2">
    <source>
        <dbReference type="EMBL" id="KAF3534229.1"/>
    </source>
</evidence>
<dbReference type="InterPro" id="IPR008930">
    <property type="entry name" value="Terpenoid_cyclase/PrenylTrfase"/>
</dbReference>
<dbReference type="InterPro" id="IPR036965">
    <property type="entry name" value="Terpene_synth_N_sf"/>
</dbReference>
<gene>
    <name evidence="2" type="ORF">DY000_02037556</name>
</gene>
<name>A0ABQ7BPW5_BRACR</name>
<keyword evidence="3" id="KW-1185">Reference proteome</keyword>
<reference evidence="2 3" key="1">
    <citation type="journal article" date="2020" name="BMC Genomics">
        <title>Intraspecific diversification of the crop wild relative Brassica cretica Lam. using demographic model selection.</title>
        <authorList>
            <person name="Kioukis A."/>
            <person name="Michalopoulou V.A."/>
            <person name="Briers L."/>
            <person name="Pirintsos S."/>
            <person name="Studholme D.J."/>
            <person name="Pavlidis P."/>
            <person name="Sarris P.F."/>
        </authorList>
    </citation>
    <scope>NUCLEOTIDE SEQUENCE [LARGE SCALE GENOMIC DNA]</scope>
    <source>
        <strain evidence="3">cv. PFS-1207/04</strain>
    </source>
</reference>
<protein>
    <recommendedName>
        <fullName evidence="1">Terpene synthase N-terminal domain-containing protein</fullName>
    </recommendedName>
</protein>
<comment type="caution">
    <text evidence="2">The sequence shown here is derived from an EMBL/GenBank/DDBJ whole genome shotgun (WGS) entry which is preliminary data.</text>
</comment>
<dbReference type="SUPFAM" id="SSF48239">
    <property type="entry name" value="Terpenoid cyclases/Protein prenyltransferases"/>
    <property type="match status" value="1"/>
</dbReference>
<evidence type="ECO:0000313" key="3">
    <source>
        <dbReference type="Proteomes" id="UP000266723"/>
    </source>
</evidence>
<organism evidence="2 3">
    <name type="scientific">Brassica cretica</name>
    <name type="common">Mustard</name>
    <dbReference type="NCBI Taxonomy" id="69181"/>
    <lineage>
        <taxon>Eukaryota</taxon>
        <taxon>Viridiplantae</taxon>
        <taxon>Streptophyta</taxon>
        <taxon>Embryophyta</taxon>
        <taxon>Tracheophyta</taxon>
        <taxon>Spermatophyta</taxon>
        <taxon>Magnoliopsida</taxon>
        <taxon>eudicotyledons</taxon>
        <taxon>Gunneridae</taxon>
        <taxon>Pentapetalae</taxon>
        <taxon>rosids</taxon>
        <taxon>malvids</taxon>
        <taxon>Brassicales</taxon>
        <taxon>Brassicaceae</taxon>
        <taxon>Brassiceae</taxon>
        <taxon>Brassica</taxon>
    </lineage>
</organism>
<dbReference type="Proteomes" id="UP000266723">
    <property type="component" value="Unassembled WGS sequence"/>
</dbReference>
<dbReference type="Gene3D" id="1.10.600.10">
    <property type="entry name" value="Farnesyl Diphosphate Synthase"/>
    <property type="match status" value="1"/>
</dbReference>
<dbReference type="EMBL" id="QGKV02001507">
    <property type="protein sequence ID" value="KAF3534229.1"/>
    <property type="molecule type" value="Genomic_DNA"/>
</dbReference>
<feature type="domain" description="Terpene synthase N-terminal" evidence="1">
    <location>
        <begin position="22"/>
        <end position="96"/>
    </location>
</feature>
<dbReference type="Gene3D" id="1.50.10.130">
    <property type="entry name" value="Terpene synthase, N-terminal domain"/>
    <property type="match status" value="1"/>
</dbReference>
<accession>A0ABQ7BPW5</accession>
<dbReference type="InterPro" id="IPR001906">
    <property type="entry name" value="Terpene_synth_N"/>
</dbReference>
<dbReference type="InterPro" id="IPR008949">
    <property type="entry name" value="Isoprenoid_synthase_dom_sf"/>
</dbReference>
<dbReference type="Pfam" id="PF01397">
    <property type="entry name" value="Terpene_synth"/>
    <property type="match status" value="1"/>
</dbReference>
<sequence>MGSQTDLDHESGRKFRMLQPSQWTDYFLYFTVDEFELDVLASELEAIKPNVRDMLMFSYHAGGHDSTKRKIHLIYLMISLGIAYHFENEIEKTLAHA</sequence>
<evidence type="ECO:0000259" key="1">
    <source>
        <dbReference type="Pfam" id="PF01397"/>
    </source>
</evidence>
<proteinExistence type="predicted"/>